<dbReference type="RefSeq" id="WP_170161606.1">
    <property type="nucleotide sequence ID" value="NZ_RJVA01000010.1"/>
</dbReference>
<reference evidence="6 7" key="1">
    <citation type="submission" date="2018-11" db="EMBL/GenBank/DDBJ databases">
        <title>Genomic Encyclopedia of Type Strains, Phase IV (KMG-IV): sequencing the most valuable type-strain genomes for metagenomic binning, comparative biology and taxonomic classification.</title>
        <authorList>
            <person name="Goeker M."/>
        </authorList>
    </citation>
    <scope>NUCLEOTIDE SEQUENCE [LARGE SCALE GENOMIC DNA]</scope>
    <source>
        <strain evidence="6 7">DSM 22027</strain>
    </source>
</reference>
<comment type="subcellular location">
    <subcellularLocation>
        <location evidence="1">Membrane</location>
        <topology evidence="1">Multi-pass membrane protein</topology>
    </subcellularLocation>
</comment>
<comment type="caution">
    <text evidence="6">The sequence shown here is derived from an EMBL/GenBank/DDBJ whole genome shotgun (WGS) entry which is preliminary data.</text>
</comment>
<evidence type="ECO:0000256" key="2">
    <source>
        <dbReference type="ARBA" id="ARBA00022692"/>
    </source>
</evidence>
<dbReference type="Pfam" id="PF02361">
    <property type="entry name" value="CbiQ"/>
    <property type="match status" value="1"/>
</dbReference>
<name>A0A3N1VIK0_9BACT</name>
<sequence length="267" mass="30201">MARRLALHYVPRSSFVHALDARTKLFAVLLLSSALLRPNRLALAVVTLGLVVATAAARLPWALLWRTYRGWLPFFLLVFLVQAFSLNHVPSKSAMYEIFKSFNPLGAWRAVSSLFPHREVFRALDTVWRLGLMVSWAVVFTAVTPPRDLQHAVLWLLRPLPFFSSRRIAVMVALSLRFFAQLLDDAEHIRLAERARSGDRPFRPFRRLRTTLSALFRKALAHSETTALAMAARGYREDVAVDIPPWPTRHGAALGLWAIGLAALQLF</sequence>
<dbReference type="InterPro" id="IPR003339">
    <property type="entry name" value="ABC/ECF_trnsptr_transmembrane"/>
</dbReference>
<organism evidence="6 7">
    <name type="scientific">Desulfosoma caldarium</name>
    <dbReference type="NCBI Taxonomy" id="610254"/>
    <lineage>
        <taxon>Bacteria</taxon>
        <taxon>Pseudomonadati</taxon>
        <taxon>Thermodesulfobacteriota</taxon>
        <taxon>Syntrophobacteria</taxon>
        <taxon>Syntrophobacterales</taxon>
        <taxon>Syntrophobacteraceae</taxon>
        <taxon>Desulfosoma</taxon>
    </lineage>
</organism>
<dbReference type="PANTHER" id="PTHR33514">
    <property type="entry name" value="PROTEIN ABCI12, CHLOROPLASTIC"/>
    <property type="match status" value="1"/>
</dbReference>
<evidence type="ECO:0000313" key="7">
    <source>
        <dbReference type="Proteomes" id="UP000276223"/>
    </source>
</evidence>
<proteinExistence type="predicted"/>
<keyword evidence="4 5" id="KW-0472">Membrane</keyword>
<evidence type="ECO:0000256" key="4">
    <source>
        <dbReference type="ARBA" id="ARBA00023136"/>
    </source>
</evidence>
<feature type="transmembrane region" description="Helical" evidence="5">
    <location>
        <begin position="68"/>
        <end position="86"/>
    </location>
</feature>
<dbReference type="GO" id="GO:0005886">
    <property type="term" value="C:plasma membrane"/>
    <property type="evidence" value="ECO:0007669"/>
    <property type="project" value="UniProtKB-ARBA"/>
</dbReference>
<evidence type="ECO:0000313" key="6">
    <source>
        <dbReference type="EMBL" id="ROR01859.1"/>
    </source>
</evidence>
<evidence type="ECO:0000256" key="5">
    <source>
        <dbReference type="SAM" id="Phobius"/>
    </source>
</evidence>
<evidence type="ECO:0000256" key="1">
    <source>
        <dbReference type="ARBA" id="ARBA00004141"/>
    </source>
</evidence>
<accession>A0A3N1VIK0</accession>
<keyword evidence="7" id="KW-1185">Reference proteome</keyword>
<dbReference type="PANTHER" id="PTHR33514:SF13">
    <property type="entry name" value="PROTEIN ABCI12, CHLOROPLASTIC"/>
    <property type="match status" value="1"/>
</dbReference>
<dbReference type="CDD" id="cd16914">
    <property type="entry name" value="EcfT"/>
    <property type="match status" value="1"/>
</dbReference>
<dbReference type="Proteomes" id="UP000276223">
    <property type="component" value="Unassembled WGS sequence"/>
</dbReference>
<dbReference type="EMBL" id="RJVA01000010">
    <property type="protein sequence ID" value="ROR01859.1"/>
    <property type="molecule type" value="Genomic_DNA"/>
</dbReference>
<keyword evidence="3 5" id="KW-1133">Transmembrane helix</keyword>
<evidence type="ECO:0000256" key="3">
    <source>
        <dbReference type="ARBA" id="ARBA00022989"/>
    </source>
</evidence>
<keyword evidence="2 5" id="KW-0812">Transmembrane</keyword>
<dbReference type="AlphaFoldDB" id="A0A3N1VIK0"/>
<protein>
    <submittedName>
        <fullName evidence="6">Biotin transport system permease protein/energy-coupling factor transport system permease protein</fullName>
    </submittedName>
</protein>
<gene>
    <name evidence="6" type="ORF">EDC27_1052</name>
</gene>